<comment type="subcellular location">
    <subcellularLocation>
        <location evidence="1">Membrane</location>
        <topology evidence="1">Single-pass type I membrane protein</topology>
    </subcellularLocation>
</comment>
<evidence type="ECO:0000256" key="4">
    <source>
        <dbReference type="ARBA" id="ARBA00022989"/>
    </source>
</evidence>
<keyword evidence="3" id="KW-0732">Signal</keyword>
<dbReference type="InterPro" id="IPR039465">
    <property type="entry name" value="IL-17_rcpt-like"/>
</dbReference>
<feature type="compositionally biased region" description="Acidic residues" evidence="8">
    <location>
        <begin position="852"/>
        <end position="864"/>
    </location>
</feature>
<dbReference type="GO" id="GO:0016020">
    <property type="term" value="C:membrane"/>
    <property type="evidence" value="ECO:0007669"/>
    <property type="project" value="UniProtKB-SubCell"/>
</dbReference>
<keyword evidence="6" id="KW-0675">Receptor</keyword>
<evidence type="ECO:0000256" key="2">
    <source>
        <dbReference type="ARBA" id="ARBA00022692"/>
    </source>
</evidence>
<dbReference type="Pfam" id="PF08357">
    <property type="entry name" value="SEFIR"/>
    <property type="match status" value="1"/>
</dbReference>
<organism evidence="11 12">
    <name type="scientific">Globodera rostochiensis</name>
    <name type="common">Golden nematode worm</name>
    <name type="synonym">Heterodera rostochiensis</name>
    <dbReference type="NCBI Taxonomy" id="31243"/>
    <lineage>
        <taxon>Eukaryota</taxon>
        <taxon>Metazoa</taxon>
        <taxon>Ecdysozoa</taxon>
        <taxon>Nematoda</taxon>
        <taxon>Chromadorea</taxon>
        <taxon>Rhabditida</taxon>
        <taxon>Tylenchina</taxon>
        <taxon>Tylenchomorpha</taxon>
        <taxon>Tylenchoidea</taxon>
        <taxon>Heteroderidae</taxon>
        <taxon>Heteroderinae</taxon>
        <taxon>Globodera</taxon>
    </lineage>
</organism>
<dbReference type="InterPro" id="IPR013568">
    <property type="entry name" value="SEFIR_dom"/>
</dbReference>
<dbReference type="WBParaSite" id="Gr19_v10_g238.t2">
    <property type="protein sequence ID" value="Gr19_v10_g238.t2"/>
    <property type="gene ID" value="Gr19_v10_g238"/>
</dbReference>
<feature type="region of interest" description="Disordered" evidence="8">
    <location>
        <begin position="852"/>
        <end position="918"/>
    </location>
</feature>
<keyword evidence="4 9" id="KW-1133">Transmembrane helix</keyword>
<feature type="domain" description="SEFIR" evidence="10">
    <location>
        <begin position="517"/>
        <end position="584"/>
    </location>
</feature>
<dbReference type="PANTHER" id="PTHR15583:SF7">
    <property type="entry name" value="INTERLEUKIN CYTOKINE RECEPTOR-RELATED PROTEIN 2"/>
    <property type="match status" value="1"/>
</dbReference>
<accession>A0A914HLA5</accession>
<feature type="compositionally biased region" description="Polar residues" evidence="8">
    <location>
        <begin position="810"/>
        <end position="821"/>
    </location>
</feature>
<feature type="compositionally biased region" description="Polar residues" evidence="8">
    <location>
        <begin position="333"/>
        <end position="344"/>
    </location>
</feature>
<keyword evidence="2 9" id="KW-0812">Transmembrane</keyword>
<evidence type="ECO:0000259" key="10">
    <source>
        <dbReference type="PROSITE" id="PS51534"/>
    </source>
</evidence>
<feature type="region of interest" description="Disordered" evidence="8">
    <location>
        <begin position="793"/>
        <end position="826"/>
    </location>
</feature>
<feature type="compositionally biased region" description="Low complexity" evidence="8">
    <location>
        <begin position="302"/>
        <end position="313"/>
    </location>
</feature>
<dbReference type="PROSITE" id="PS51534">
    <property type="entry name" value="SEFIR"/>
    <property type="match status" value="1"/>
</dbReference>
<dbReference type="AlphaFoldDB" id="A0A914HLA5"/>
<feature type="region of interest" description="Disordered" evidence="8">
    <location>
        <begin position="302"/>
        <end position="344"/>
    </location>
</feature>
<reference evidence="12" key="1">
    <citation type="submission" date="2022-11" db="UniProtKB">
        <authorList>
            <consortium name="WormBaseParasite"/>
        </authorList>
    </citation>
    <scope>IDENTIFICATION</scope>
</reference>
<dbReference type="Proteomes" id="UP000887572">
    <property type="component" value="Unplaced"/>
</dbReference>
<evidence type="ECO:0000256" key="3">
    <source>
        <dbReference type="ARBA" id="ARBA00022729"/>
    </source>
</evidence>
<evidence type="ECO:0000256" key="1">
    <source>
        <dbReference type="ARBA" id="ARBA00004479"/>
    </source>
</evidence>
<dbReference type="GO" id="GO:0030368">
    <property type="term" value="F:interleukin-17 receptor activity"/>
    <property type="evidence" value="ECO:0007669"/>
    <property type="project" value="InterPro"/>
</dbReference>
<sequence>MCGVKYLTSFVDSLPPLRLLRFLIASAFLFRPISANCSHHFFFNDGRPADGNNQTADEQQRQNILWTFLEDTKQCDDELSSLLSTGNSSTVQQEQQQLDQRLRPCGNELLDIELAPHSVFPVGKNILPYVQLNISVTTFLPVDELFIRFRCIYAPNLDDYLCHNHNIQREKWGRMIWPCRRLRIDQKQRQFHFSYTCFRLFSLSQYSIEFFVLNRNEFCRRELIVTIPAEGQLDPKIAHFYEGIRSDQAAHTAPSWSPLLALDTSFSESLIVQLHPSEWLMQSQQHRHSTVSVAAFSIISSSSPASSSQQNNNDNDHQHHQTAADDHQHHSSDQITNTDDYSSDNLTLLNRHQQHNEQRQQLFLLSRKVPFLGRNDLEKKSRNVYRWAWSDMDAGNYTLFAFVEPGDGDCRLACRHPRRNSSNAHQQNGINDQNGRQKCRICPHTALNFTLAVAKHSTEWRNSLLMTAVARQASICVLGLLFVLLVALVIAFLYVRIWRPRAFARLPPRPIELGAHCPTVLVLYTDDCQAHSNAVLTLCRTLEESANVKCLVDQWAFLDSPTLRPSLWLVDKLAECDFILVIFSACSTRVMAGEQLVQRRHFPDLFNSGLGFIVSRIREIASSEGVVLPQQQQLNGHLQSRANAGGSSEEGVPPRHFHHGNHTAKRAAGISLLNRFIFARFASADPSVIPPFFTSSQFGVGRGGPLVLPDQIGLLIARLHGVVDTADASFPSDPNSSSRRTHCRRFLHEADLSQLNSALEELRLYVETNPTWMGQRFITTTSNSREMGGRFEAKTGEEKEEATENIGGPVNNSVAQPQQLPEQPDGTVQIRVPTLAEQGQIAERYGLLTVDDEGEEEEDGDEDNANGQQKRQILDASNVPLAKGPSSKRYRLLMVGEEDEEEEEGRGRPYASKPSKIA</sequence>
<evidence type="ECO:0000313" key="11">
    <source>
        <dbReference type="Proteomes" id="UP000887572"/>
    </source>
</evidence>
<keyword evidence="7" id="KW-0325">Glycoprotein</keyword>
<evidence type="ECO:0000256" key="5">
    <source>
        <dbReference type="ARBA" id="ARBA00023136"/>
    </source>
</evidence>
<evidence type="ECO:0000256" key="9">
    <source>
        <dbReference type="SAM" id="Phobius"/>
    </source>
</evidence>
<feature type="compositionally biased region" description="Basic and acidic residues" evidence="8">
    <location>
        <begin position="314"/>
        <end position="332"/>
    </location>
</feature>
<evidence type="ECO:0000256" key="8">
    <source>
        <dbReference type="SAM" id="MobiDB-lite"/>
    </source>
</evidence>
<evidence type="ECO:0000313" key="12">
    <source>
        <dbReference type="WBParaSite" id="Gr19_v10_g238.t2"/>
    </source>
</evidence>
<dbReference type="Gene3D" id="3.40.50.11530">
    <property type="match status" value="1"/>
</dbReference>
<protein>
    <submittedName>
        <fullName evidence="12">SEFIR domain-containing protein</fullName>
    </submittedName>
</protein>
<name>A0A914HLA5_GLORO</name>
<proteinExistence type="predicted"/>
<feature type="transmembrane region" description="Helical" evidence="9">
    <location>
        <begin position="472"/>
        <end position="495"/>
    </location>
</feature>
<dbReference type="PANTHER" id="PTHR15583">
    <property type="entry name" value="INTERLEUKIN-17 RECEPTOR"/>
    <property type="match status" value="1"/>
</dbReference>
<keyword evidence="5 9" id="KW-0472">Membrane</keyword>
<evidence type="ECO:0000256" key="7">
    <source>
        <dbReference type="ARBA" id="ARBA00023180"/>
    </source>
</evidence>
<keyword evidence="11" id="KW-1185">Reference proteome</keyword>
<evidence type="ECO:0000256" key="6">
    <source>
        <dbReference type="ARBA" id="ARBA00023170"/>
    </source>
</evidence>